<protein>
    <recommendedName>
        <fullName evidence="7">Polysaccharide chain length determinant N-terminal domain-containing protein</fullName>
    </recommendedName>
</protein>
<accession>A0A5C8Z5S6</accession>
<dbReference type="Proteomes" id="UP000321764">
    <property type="component" value="Unassembled WGS sequence"/>
</dbReference>
<gene>
    <name evidence="8" type="ORF">FME95_01755</name>
</gene>
<dbReference type="GO" id="GO:0005886">
    <property type="term" value="C:plasma membrane"/>
    <property type="evidence" value="ECO:0007669"/>
    <property type="project" value="UniProtKB-SubCell"/>
</dbReference>
<feature type="domain" description="Polysaccharide chain length determinant N-terminal" evidence="7">
    <location>
        <begin position="10"/>
        <end position="104"/>
    </location>
</feature>
<keyword evidence="3 6" id="KW-0812">Transmembrane</keyword>
<sequence length="400" mass="45697">MNDVNYRHDDEIDLIELFNTLWAKKILIAAVTAVFSIIALVYVSITPSTFTAQTIFRPIPLLENLKYRSFNQYDAVEVNSNTLFVMFLEQLQSSDAIQAAMKELNFIDSSLYDAEAEYNLALAQEASEVGVKIIKNTNIVTAEEPSIYLELSYSHTDEEKWKQLLALLYSQVNTDIRKTIISRVESIVASERSKLNFEIEDIATAIENAERDYEQFVLTRIAYLEEHAAIARYLNLAEGRMVSGDKVNFEISNDVLMNLNSNDAMTPEKTNNFEANRSSQNHADDTITYLRGYKAIEKEIELLKNRKNKSYFIEGLFQLEQQKRALEQDKTLERIQAALLETPIADEAEFHSVLANVDATEFNYSKKKIMILVLAIFLGLMSSCIFVLFRSAVQNKAEQH</sequence>
<evidence type="ECO:0000259" key="7">
    <source>
        <dbReference type="Pfam" id="PF02706"/>
    </source>
</evidence>
<evidence type="ECO:0000256" key="6">
    <source>
        <dbReference type="SAM" id="Phobius"/>
    </source>
</evidence>
<keyword evidence="9" id="KW-1185">Reference proteome</keyword>
<keyword evidence="5 6" id="KW-0472">Membrane</keyword>
<evidence type="ECO:0000256" key="1">
    <source>
        <dbReference type="ARBA" id="ARBA00004651"/>
    </source>
</evidence>
<dbReference type="Pfam" id="PF02706">
    <property type="entry name" value="Wzz"/>
    <property type="match status" value="1"/>
</dbReference>
<dbReference type="PANTHER" id="PTHR32309:SF13">
    <property type="entry name" value="FERRIC ENTEROBACTIN TRANSPORT PROTEIN FEPE"/>
    <property type="match status" value="1"/>
</dbReference>
<reference evidence="8 9" key="1">
    <citation type="submission" date="2019-07" db="EMBL/GenBank/DDBJ databases">
        <title>Reinekea sp. strain SSH23 genome sequencing and assembly.</title>
        <authorList>
            <person name="Kim I."/>
        </authorList>
    </citation>
    <scope>NUCLEOTIDE SEQUENCE [LARGE SCALE GENOMIC DNA]</scope>
    <source>
        <strain evidence="8 9">SSH23</strain>
    </source>
</reference>
<feature type="transmembrane region" description="Helical" evidence="6">
    <location>
        <begin position="369"/>
        <end position="389"/>
    </location>
</feature>
<dbReference type="GO" id="GO:0004713">
    <property type="term" value="F:protein tyrosine kinase activity"/>
    <property type="evidence" value="ECO:0007669"/>
    <property type="project" value="TreeGrafter"/>
</dbReference>
<comment type="subcellular location">
    <subcellularLocation>
        <location evidence="1">Cell membrane</location>
        <topology evidence="1">Multi-pass membrane protein</topology>
    </subcellularLocation>
</comment>
<dbReference type="RefSeq" id="WP_147712589.1">
    <property type="nucleotide sequence ID" value="NZ_VKAD01000001.1"/>
</dbReference>
<comment type="caution">
    <text evidence="8">The sequence shown here is derived from an EMBL/GenBank/DDBJ whole genome shotgun (WGS) entry which is preliminary data.</text>
</comment>
<organism evidence="8 9">
    <name type="scientific">Reinekea thalattae</name>
    <dbReference type="NCBI Taxonomy" id="2593301"/>
    <lineage>
        <taxon>Bacteria</taxon>
        <taxon>Pseudomonadati</taxon>
        <taxon>Pseudomonadota</taxon>
        <taxon>Gammaproteobacteria</taxon>
        <taxon>Oceanospirillales</taxon>
        <taxon>Saccharospirillaceae</taxon>
        <taxon>Reinekea</taxon>
    </lineage>
</organism>
<dbReference type="InterPro" id="IPR003856">
    <property type="entry name" value="LPS_length_determ_N"/>
</dbReference>
<evidence type="ECO:0000256" key="3">
    <source>
        <dbReference type="ARBA" id="ARBA00022692"/>
    </source>
</evidence>
<dbReference type="SUPFAM" id="SSF160355">
    <property type="entry name" value="Bacterial polysaccharide co-polymerase-like"/>
    <property type="match status" value="1"/>
</dbReference>
<evidence type="ECO:0000256" key="4">
    <source>
        <dbReference type="ARBA" id="ARBA00022989"/>
    </source>
</evidence>
<keyword evidence="4 6" id="KW-1133">Transmembrane helix</keyword>
<dbReference type="AlphaFoldDB" id="A0A5C8Z5S6"/>
<keyword evidence="2" id="KW-1003">Cell membrane</keyword>
<dbReference type="Gene3D" id="3.30.1890.10">
    <property type="entry name" value="FepE-like"/>
    <property type="match status" value="1"/>
</dbReference>
<dbReference type="EMBL" id="VKAD01000001">
    <property type="protein sequence ID" value="TXR53322.1"/>
    <property type="molecule type" value="Genomic_DNA"/>
</dbReference>
<evidence type="ECO:0000313" key="8">
    <source>
        <dbReference type="EMBL" id="TXR53322.1"/>
    </source>
</evidence>
<evidence type="ECO:0000256" key="5">
    <source>
        <dbReference type="ARBA" id="ARBA00023136"/>
    </source>
</evidence>
<feature type="transmembrane region" description="Helical" evidence="6">
    <location>
        <begin position="26"/>
        <end position="45"/>
    </location>
</feature>
<proteinExistence type="predicted"/>
<evidence type="ECO:0000256" key="2">
    <source>
        <dbReference type="ARBA" id="ARBA00022475"/>
    </source>
</evidence>
<dbReference type="InterPro" id="IPR050445">
    <property type="entry name" value="Bact_polysacc_biosynth/exp"/>
</dbReference>
<dbReference type="PANTHER" id="PTHR32309">
    <property type="entry name" value="TYROSINE-PROTEIN KINASE"/>
    <property type="match status" value="1"/>
</dbReference>
<dbReference type="OrthoDB" id="9775724at2"/>
<evidence type="ECO:0000313" key="9">
    <source>
        <dbReference type="Proteomes" id="UP000321764"/>
    </source>
</evidence>
<name>A0A5C8Z5S6_9GAMM</name>